<sequence>MLLLSRKLKHGHFMRENMRKYLLYGVGEILLIIIGIMIALQIDNWNTERQQETMLESYLHVIAGNMRDDAGEIDELRKNRTARVLDATRVDNIIGRIDYSYNVAEIYFFNRVAAAAGKNLYFNADTSGYEALNNSGIRGRLQGRDVERLLSKYYDQVSHIENLEKRFNELVNSLNRDFLLSYPDTVAQWEFRSPRALTQDRFEEMQPVWARIINGAAVRELINLQWEASAIVREYDKLMQLGIAFTGMLESGNSPFDDLESLSILGIDQIDDWPLHAALVTGGQLSVQFYNLQGVADGFEPIFTFRSYEKVDDSLHLQYPGSDSWAAIWIEVSDIQDDRAVLDFSHFEKLVLELKGDAGSEIISVHIKDRYLSDAVAPESVELQLTDAWQWYEIDLTTFKNTDLSKLISPLGFAFAHEPQSFSLRNARYVIAD</sequence>
<keyword evidence="1" id="KW-0812">Transmembrane</keyword>
<dbReference type="Proteomes" id="UP001143362">
    <property type="component" value="Unassembled WGS sequence"/>
</dbReference>
<accession>A0ABT3THK4</accession>
<keyword evidence="1" id="KW-0472">Membrane</keyword>
<dbReference type="SUPFAM" id="SSF49785">
    <property type="entry name" value="Galactose-binding domain-like"/>
    <property type="match status" value="1"/>
</dbReference>
<dbReference type="EMBL" id="SHNN01000001">
    <property type="protein sequence ID" value="MCX2980867.1"/>
    <property type="molecule type" value="Genomic_DNA"/>
</dbReference>
<evidence type="ECO:0000313" key="3">
    <source>
        <dbReference type="Proteomes" id="UP001143362"/>
    </source>
</evidence>
<dbReference type="RefSeq" id="WP_279244846.1">
    <property type="nucleotide sequence ID" value="NZ_SHNN01000001.1"/>
</dbReference>
<keyword evidence="1" id="KW-1133">Transmembrane helix</keyword>
<evidence type="ECO:0000313" key="2">
    <source>
        <dbReference type="EMBL" id="MCX2980867.1"/>
    </source>
</evidence>
<proteinExistence type="predicted"/>
<comment type="caution">
    <text evidence="2">The sequence shown here is derived from an EMBL/GenBank/DDBJ whole genome shotgun (WGS) entry which is preliminary data.</text>
</comment>
<keyword evidence="3" id="KW-1185">Reference proteome</keyword>
<evidence type="ECO:0008006" key="4">
    <source>
        <dbReference type="Google" id="ProtNLM"/>
    </source>
</evidence>
<name>A0ABT3THK4_9GAMM</name>
<feature type="transmembrane region" description="Helical" evidence="1">
    <location>
        <begin position="21"/>
        <end position="42"/>
    </location>
</feature>
<protein>
    <recommendedName>
        <fullName evidence="4">DUF4012 domain-containing protein</fullName>
    </recommendedName>
</protein>
<dbReference type="Gene3D" id="2.60.120.430">
    <property type="entry name" value="Galactose-binding lectin"/>
    <property type="match status" value="1"/>
</dbReference>
<dbReference type="InterPro" id="IPR008979">
    <property type="entry name" value="Galactose-bd-like_sf"/>
</dbReference>
<gene>
    <name evidence="2" type="ORF">EYC98_08290</name>
</gene>
<organism evidence="2 3">
    <name type="scientific">Candidatus Litorirhabdus singularis</name>
    <dbReference type="NCBI Taxonomy" id="2518993"/>
    <lineage>
        <taxon>Bacteria</taxon>
        <taxon>Pseudomonadati</taxon>
        <taxon>Pseudomonadota</taxon>
        <taxon>Gammaproteobacteria</taxon>
        <taxon>Cellvibrionales</taxon>
        <taxon>Halieaceae</taxon>
        <taxon>Candidatus Litorirhabdus</taxon>
    </lineage>
</organism>
<evidence type="ECO:0000256" key="1">
    <source>
        <dbReference type="SAM" id="Phobius"/>
    </source>
</evidence>
<reference evidence="2" key="1">
    <citation type="submission" date="2019-02" db="EMBL/GenBank/DDBJ databases">
        <authorList>
            <person name="Li S.-H."/>
        </authorList>
    </citation>
    <scope>NUCLEOTIDE SEQUENCE</scope>
    <source>
        <strain evidence="2">IMCC14734</strain>
    </source>
</reference>